<reference evidence="1 2" key="1">
    <citation type="journal article" date="2013" name="Genome Announc.">
        <title>Genome Sequence of the Extreme Obligate Alkaliphile Bacillus marmarensis Strain DSM 21297.</title>
        <authorList>
            <person name="Wernick D.G."/>
            <person name="Choi K.Y."/>
            <person name="Tat C.A."/>
            <person name="Lafontaine Rivera J.G."/>
            <person name="Liao J.C."/>
        </authorList>
    </citation>
    <scope>NUCLEOTIDE SEQUENCE [LARGE SCALE GENOMIC DNA]</scope>
    <source>
        <strain evidence="1 2">DSM 21297</strain>
    </source>
</reference>
<dbReference type="EMBL" id="ATAE01000020">
    <property type="protein sequence ID" value="ERN53646.1"/>
    <property type="molecule type" value="Genomic_DNA"/>
</dbReference>
<dbReference type="PATRIC" id="fig|1188261.3.peg.1489"/>
<dbReference type="Gene3D" id="3.40.630.30">
    <property type="match status" value="1"/>
</dbReference>
<name>U6SSL5_9BACI</name>
<proteinExistence type="predicted"/>
<keyword evidence="2" id="KW-1185">Reference proteome</keyword>
<protein>
    <submittedName>
        <fullName evidence="1">Uncharacterized protein</fullName>
    </submittedName>
</protein>
<dbReference type="InterPro" id="IPR016181">
    <property type="entry name" value="Acyl_CoA_acyltransferase"/>
</dbReference>
<gene>
    <name evidence="1" type="ORF">A33I_10595</name>
</gene>
<sequence length="49" mass="5658">MLESKRCIIRAFQFRGSGYGTSLLEEIETIAVEKNCDFIKVEKRFEEAA</sequence>
<dbReference type="RefSeq" id="WP_022627813.1">
    <property type="nucleotide sequence ID" value="NZ_ATAE01000020.1"/>
</dbReference>
<comment type="caution">
    <text evidence="1">The sequence shown here is derived from an EMBL/GenBank/DDBJ whole genome shotgun (WGS) entry which is preliminary data.</text>
</comment>
<dbReference type="Proteomes" id="UP000017170">
    <property type="component" value="Unassembled WGS sequence"/>
</dbReference>
<evidence type="ECO:0000313" key="2">
    <source>
        <dbReference type="Proteomes" id="UP000017170"/>
    </source>
</evidence>
<dbReference type="CDD" id="cd04301">
    <property type="entry name" value="NAT_SF"/>
    <property type="match status" value="1"/>
</dbReference>
<dbReference type="AlphaFoldDB" id="U6SSL5"/>
<accession>U6SSL5</accession>
<organism evidence="1 2">
    <name type="scientific">Alkalihalophilus marmarensis DSM 21297</name>
    <dbReference type="NCBI Taxonomy" id="1188261"/>
    <lineage>
        <taxon>Bacteria</taxon>
        <taxon>Bacillati</taxon>
        <taxon>Bacillota</taxon>
        <taxon>Bacilli</taxon>
        <taxon>Bacillales</taxon>
        <taxon>Bacillaceae</taxon>
        <taxon>Alkalihalophilus</taxon>
    </lineage>
</organism>
<dbReference type="SUPFAM" id="SSF55729">
    <property type="entry name" value="Acyl-CoA N-acyltransferases (Nat)"/>
    <property type="match status" value="1"/>
</dbReference>
<evidence type="ECO:0000313" key="1">
    <source>
        <dbReference type="EMBL" id="ERN53646.1"/>
    </source>
</evidence>